<organism evidence="7 12">
    <name type="scientific">Phytophthora fragariae</name>
    <dbReference type="NCBI Taxonomy" id="53985"/>
    <lineage>
        <taxon>Eukaryota</taxon>
        <taxon>Sar</taxon>
        <taxon>Stramenopiles</taxon>
        <taxon>Oomycota</taxon>
        <taxon>Peronosporomycetes</taxon>
        <taxon>Peronosporales</taxon>
        <taxon>Peronosporaceae</taxon>
        <taxon>Phytophthora</taxon>
    </lineage>
</organism>
<evidence type="ECO:0000256" key="1">
    <source>
        <dbReference type="SAM" id="SignalP"/>
    </source>
</evidence>
<reference evidence="11 12" key="1">
    <citation type="submission" date="2018-08" db="EMBL/GenBank/DDBJ databases">
        <title>Genomic investigation of the strawberry pathogen Phytophthora fragariae indicates pathogenicity is determined by transcriptional variation in three key races.</title>
        <authorList>
            <person name="Adams T.M."/>
            <person name="Armitage A.D."/>
            <person name="Sobczyk M.K."/>
            <person name="Bates H.J."/>
            <person name="Dunwell J.M."/>
            <person name="Nellist C.F."/>
            <person name="Harrison R.J."/>
        </authorList>
    </citation>
    <scope>NUCLEOTIDE SEQUENCE [LARGE SCALE GENOMIC DNA]</scope>
    <source>
        <strain evidence="10 13">A4</strain>
        <strain evidence="9 14">BC-1</strain>
        <strain evidence="8 18">BC-23</strain>
        <strain evidence="7 12">NOV-27</strain>
        <strain evidence="6 15">NOV-5</strain>
        <strain evidence="4 16">NOV-71</strain>
        <strain evidence="2 11">NOV-9</strain>
        <strain evidence="5 19">ONT-3</strain>
        <strain evidence="3 17">SCRP245</strain>
    </source>
</reference>
<dbReference type="OrthoDB" id="10272729at2759"/>
<evidence type="ECO:0000313" key="7">
    <source>
        <dbReference type="EMBL" id="KAE9218604.1"/>
    </source>
</evidence>
<evidence type="ECO:0008006" key="20">
    <source>
        <dbReference type="Google" id="ProtNLM"/>
    </source>
</evidence>
<dbReference type="EMBL" id="QXFX01000768">
    <property type="protein sequence ID" value="KAE9104895.1"/>
    <property type="molecule type" value="Genomic_DNA"/>
</dbReference>
<evidence type="ECO:0000313" key="17">
    <source>
        <dbReference type="Proteomes" id="UP000460718"/>
    </source>
</evidence>
<dbReference type="Proteomes" id="UP000429523">
    <property type="component" value="Unassembled WGS sequence"/>
</dbReference>
<dbReference type="Proteomes" id="UP000488956">
    <property type="component" value="Unassembled WGS sequence"/>
</dbReference>
<sequence>MGLSAFLRAWSFTFVLICQIHNRAGVSGNTFSTAFTSAKSRCVMKNCGNSMSLVSSRIRSCRNAHW</sequence>
<dbReference type="Proteomes" id="UP000476176">
    <property type="component" value="Unassembled WGS sequence"/>
</dbReference>
<dbReference type="Proteomes" id="UP000441208">
    <property type="component" value="Unassembled WGS sequence"/>
</dbReference>
<evidence type="ECO:0000313" key="11">
    <source>
        <dbReference type="Proteomes" id="UP000429523"/>
    </source>
</evidence>
<evidence type="ECO:0000313" key="15">
    <source>
        <dbReference type="Proteomes" id="UP000440732"/>
    </source>
</evidence>
<keyword evidence="12" id="KW-1185">Reference proteome</keyword>
<dbReference type="EMBL" id="QXGB01000342">
    <property type="protein sequence ID" value="KAE9218604.1"/>
    <property type="molecule type" value="Genomic_DNA"/>
</dbReference>
<dbReference type="EMBL" id="QXGA01001099">
    <property type="protein sequence ID" value="KAE9129194.1"/>
    <property type="molecule type" value="Genomic_DNA"/>
</dbReference>
<dbReference type="Proteomes" id="UP000460718">
    <property type="component" value="Unassembled WGS sequence"/>
</dbReference>
<evidence type="ECO:0000313" key="6">
    <source>
        <dbReference type="EMBL" id="KAE9129194.1"/>
    </source>
</evidence>
<dbReference type="EMBL" id="QXGD01000735">
    <property type="protein sequence ID" value="KAE9226713.1"/>
    <property type="molecule type" value="Genomic_DNA"/>
</dbReference>
<evidence type="ECO:0000313" key="4">
    <source>
        <dbReference type="EMBL" id="KAE9095775.1"/>
    </source>
</evidence>
<dbReference type="EMBL" id="QXGE01001144">
    <property type="protein sequence ID" value="KAE9297096.1"/>
    <property type="molecule type" value="Genomic_DNA"/>
</dbReference>
<dbReference type="Proteomes" id="UP000437068">
    <property type="component" value="Unassembled WGS sequence"/>
</dbReference>
<comment type="caution">
    <text evidence="7">The sequence shown here is derived from an EMBL/GenBank/DDBJ whole genome shotgun (WGS) entry which is preliminary data.</text>
</comment>
<evidence type="ECO:0000313" key="13">
    <source>
        <dbReference type="Proteomes" id="UP000437068"/>
    </source>
</evidence>
<feature type="chain" id="PRO_5036166737" description="Secreted protein" evidence="1">
    <location>
        <begin position="29"/>
        <end position="66"/>
    </location>
</feature>
<evidence type="ECO:0000313" key="18">
    <source>
        <dbReference type="Proteomes" id="UP000476176"/>
    </source>
</evidence>
<dbReference type="EMBL" id="QXGC01000748">
    <property type="protein sequence ID" value="KAE9222370.1"/>
    <property type="molecule type" value="Genomic_DNA"/>
</dbReference>
<dbReference type="EMBL" id="QXFW01000742">
    <property type="protein sequence ID" value="KAE9004028.1"/>
    <property type="molecule type" value="Genomic_DNA"/>
</dbReference>
<feature type="signal peptide" evidence="1">
    <location>
        <begin position="1"/>
        <end position="28"/>
    </location>
</feature>
<evidence type="ECO:0000313" key="9">
    <source>
        <dbReference type="EMBL" id="KAE9226713.1"/>
    </source>
</evidence>
<evidence type="ECO:0000313" key="2">
    <source>
        <dbReference type="EMBL" id="KAE8935281.1"/>
    </source>
</evidence>
<accession>A0A6A3YIM1</accession>
<dbReference type="Proteomes" id="UP000433483">
    <property type="component" value="Unassembled WGS sequence"/>
</dbReference>
<evidence type="ECO:0000313" key="14">
    <source>
        <dbReference type="Proteomes" id="UP000440367"/>
    </source>
</evidence>
<evidence type="ECO:0000313" key="10">
    <source>
        <dbReference type="EMBL" id="KAE9297096.1"/>
    </source>
</evidence>
<dbReference type="EMBL" id="QXFZ01001157">
    <property type="protein sequence ID" value="KAE9095775.1"/>
    <property type="molecule type" value="Genomic_DNA"/>
</dbReference>
<dbReference type="EMBL" id="QXGF01000821">
    <property type="protein sequence ID" value="KAE8935281.1"/>
    <property type="molecule type" value="Genomic_DNA"/>
</dbReference>
<name>A0A6A3YIM1_9STRA</name>
<evidence type="ECO:0000313" key="12">
    <source>
        <dbReference type="Proteomes" id="UP000433483"/>
    </source>
</evidence>
<gene>
    <name evidence="10" type="ORF">PF001_g16552</name>
    <name evidence="9" type="ORF">PF002_g14021</name>
    <name evidence="8" type="ORF">PF004_g12814</name>
    <name evidence="7" type="ORF">PF005_g8195</name>
    <name evidence="6" type="ORF">PF006_g16080</name>
    <name evidence="4" type="ORF">PF007_g17256</name>
    <name evidence="2" type="ORF">PF009_g14763</name>
    <name evidence="5" type="ORF">PF010_g13214</name>
    <name evidence="3" type="ORF">PF011_g12632</name>
</gene>
<evidence type="ECO:0000313" key="16">
    <source>
        <dbReference type="Proteomes" id="UP000441208"/>
    </source>
</evidence>
<evidence type="ECO:0000313" key="19">
    <source>
        <dbReference type="Proteomes" id="UP000488956"/>
    </source>
</evidence>
<evidence type="ECO:0000313" key="8">
    <source>
        <dbReference type="EMBL" id="KAE9222370.1"/>
    </source>
</evidence>
<evidence type="ECO:0000313" key="3">
    <source>
        <dbReference type="EMBL" id="KAE9004028.1"/>
    </source>
</evidence>
<dbReference type="Proteomes" id="UP000440367">
    <property type="component" value="Unassembled WGS sequence"/>
</dbReference>
<proteinExistence type="predicted"/>
<protein>
    <recommendedName>
        <fullName evidence="20">Secreted protein</fullName>
    </recommendedName>
</protein>
<evidence type="ECO:0000313" key="5">
    <source>
        <dbReference type="EMBL" id="KAE9104895.1"/>
    </source>
</evidence>
<dbReference type="Proteomes" id="UP000440732">
    <property type="component" value="Unassembled WGS sequence"/>
</dbReference>
<keyword evidence="1" id="KW-0732">Signal</keyword>
<dbReference type="AlphaFoldDB" id="A0A6A3YIM1"/>